<evidence type="ECO:0000313" key="7">
    <source>
        <dbReference type="Proteomes" id="UP000054925"/>
    </source>
</evidence>
<evidence type="ECO:0000256" key="3">
    <source>
        <dbReference type="ARBA" id="ARBA00022989"/>
    </source>
</evidence>
<sequence length="67" mass="7426">MSGEIDFFLSLLVPGLLPILIGCVLLFILLDLVLAKVGVYRYTWHPSLFRVALFAAMFSGVSLLLNQ</sequence>
<evidence type="ECO:0000256" key="2">
    <source>
        <dbReference type="ARBA" id="ARBA00022692"/>
    </source>
</evidence>
<keyword evidence="2 5" id="KW-0812">Transmembrane</keyword>
<keyword evidence="3 5" id="KW-1133">Transmembrane helix</keyword>
<dbReference type="Proteomes" id="UP000054925">
    <property type="component" value="Unassembled WGS sequence"/>
</dbReference>
<evidence type="ECO:0000313" key="6">
    <source>
        <dbReference type="EMBL" id="SAL20856.1"/>
    </source>
</evidence>
<keyword evidence="1" id="KW-1003">Cell membrane</keyword>
<comment type="caution">
    <text evidence="6">The sequence shown here is derived from an EMBL/GenBank/DDBJ whole genome shotgun (WGS) entry which is preliminary data.</text>
</comment>
<feature type="transmembrane region" description="Helical" evidence="5">
    <location>
        <begin position="47"/>
        <end position="65"/>
    </location>
</feature>
<protein>
    <submittedName>
        <fullName evidence="6">Membrane protein</fullName>
    </submittedName>
</protein>
<feature type="transmembrane region" description="Helical" evidence="5">
    <location>
        <begin position="12"/>
        <end position="35"/>
    </location>
</feature>
<proteinExistence type="predicted"/>
<dbReference type="EMBL" id="FCOL02000003">
    <property type="protein sequence ID" value="SAL20856.1"/>
    <property type="molecule type" value="Genomic_DNA"/>
</dbReference>
<gene>
    <name evidence="6" type="ORF">AWB67_00707</name>
</gene>
<evidence type="ECO:0000256" key="5">
    <source>
        <dbReference type="SAM" id="Phobius"/>
    </source>
</evidence>
<name>A0A158FLV8_9BURK</name>
<keyword evidence="7" id="KW-1185">Reference proteome</keyword>
<accession>A0A158FLV8</accession>
<keyword evidence="4 5" id="KW-0472">Membrane</keyword>
<dbReference type="Pfam" id="PF07869">
    <property type="entry name" value="DUF1656"/>
    <property type="match status" value="1"/>
</dbReference>
<dbReference type="OrthoDB" id="6080293at2"/>
<organism evidence="6 7">
    <name type="scientific">Caballeronia terrestris</name>
    <dbReference type="NCBI Taxonomy" id="1226301"/>
    <lineage>
        <taxon>Bacteria</taxon>
        <taxon>Pseudomonadati</taxon>
        <taxon>Pseudomonadota</taxon>
        <taxon>Betaproteobacteria</taxon>
        <taxon>Burkholderiales</taxon>
        <taxon>Burkholderiaceae</taxon>
        <taxon>Caballeronia</taxon>
    </lineage>
</organism>
<evidence type="ECO:0000256" key="4">
    <source>
        <dbReference type="ARBA" id="ARBA00023136"/>
    </source>
</evidence>
<dbReference type="InterPro" id="IPR012451">
    <property type="entry name" value="DUF1656"/>
</dbReference>
<dbReference type="AlphaFoldDB" id="A0A158FLV8"/>
<reference evidence="6" key="1">
    <citation type="submission" date="2016-01" db="EMBL/GenBank/DDBJ databases">
        <authorList>
            <person name="Peeters C."/>
        </authorList>
    </citation>
    <scope>NUCLEOTIDE SEQUENCE [LARGE SCALE GENOMIC DNA]</scope>
    <source>
        <strain evidence="6">LMG 22937</strain>
    </source>
</reference>
<evidence type="ECO:0000256" key="1">
    <source>
        <dbReference type="ARBA" id="ARBA00022475"/>
    </source>
</evidence>
<dbReference type="RefSeq" id="WP_087654854.1">
    <property type="nucleotide sequence ID" value="NZ_FCOL02000003.1"/>
</dbReference>